<evidence type="ECO:0000259" key="1">
    <source>
        <dbReference type="PROSITE" id="PS51819"/>
    </source>
</evidence>
<name>A0A068SKW5_NEOGA</name>
<dbReference type="Gene3D" id="3.10.180.10">
    <property type="entry name" value="2,3-Dihydroxybiphenyl 1,2-Dioxygenase, domain 1"/>
    <property type="match status" value="1"/>
</dbReference>
<keyword evidence="2" id="KW-0560">Oxidoreductase</keyword>
<feature type="domain" description="VOC" evidence="1">
    <location>
        <begin position="3"/>
        <end position="118"/>
    </location>
</feature>
<dbReference type="RefSeq" id="WP_038584371.1">
    <property type="nucleotide sequence ID" value="NZ_HG938353.1"/>
</dbReference>
<dbReference type="Proteomes" id="UP000028181">
    <property type="component" value="Chromosome I"/>
</dbReference>
<dbReference type="InterPro" id="IPR029068">
    <property type="entry name" value="Glyas_Bleomycin-R_OHBP_Dase"/>
</dbReference>
<dbReference type="PROSITE" id="PS51819">
    <property type="entry name" value="VOC"/>
    <property type="match status" value="1"/>
</dbReference>
<dbReference type="AlphaFoldDB" id="A0A068SKW5"/>
<dbReference type="InterPro" id="IPR037523">
    <property type="entry name" value="VOC_core"/>
</dbReference>
<evidence type="ECO:0000313" key="2">
    <source>
        <dbReference type="EMBL" id="CDN46803.1"/>
    </source>
</evidence>
<evidence type="ECO:0000313" key="3">
    <source>
        <dbReference type="Proteomes" id="UP000028181"/>
    </source>
</evidence>
<dbReference type="SUPFAM" id="SSF54593">
    <property type="entry name" value="Glyoxalase/Bleomycin resistance protein/Dihydroxybiphenyl dioxygenase"/>
    <property type="match status" value="1"/>
</dbReference>
<protein>
    <submittedName>
        <fullName evidence="2">Putative glyoxalase/extradiol ring-cleavage dioxygenase protein</fullName>
    </submittedName>
</protein>
<dbReference type="HOGENOM" id="CLU_046006_12_4_5"/>
<dbReference type="EMBL" id="HG938353">
    <property type="protein sequence ID" value="CDN46803.1"/>
    <property type="molecule type" value="Genomic_DNA"/>
</dbReference>
<dbReference type="OrthoDB" id="5243302at2"/>
<dbReference type="PATRIC" id="fig|1028800.3.peg.623"/>
<dbReference type="GeneID" id="24256925"/>
<dbReference type="InterPro" id="IPR004360">
    <property type="entry name" value="Glyas_Fos-R_dOase_dom"/>
</dbReference>
<dbReference type="GO" id="GO:0051213">
    <property type="term" value="F:dioxygenase activity"/>
    <property type="evidence" value="ECO:0007669"/>
    <property type="project" value="UniProtKB-KW"/>
</dbReference>
<dbReference type="KEGG" id="ngg:RG540_CH06120"/>
<reference evidence="3" key="1">
    <citation type="journal article" date="2014" name="BMC Genomics">
        <title>Genome sequencing of two Neorhizobium galegae strains reveals a noeT gene responsible for the unusual acetylation of the nodulation factors.</title>
        <authorList>
            <person name="Osterman J."/>
            <person name="Marsh J."/>
            <person name="Laine P.K."/>
            <person name="Zeng Z."/>
            <person name="Alatalo E."/>
            <person name="Sullivan J.T."/>
            <person name="Young J.P."/>
            <person name="Thomas-Oates J."/>
            <person name="Paulin L."/>
            <person name="Lindstrom K."/>
        </authorList>
    </citation>
    <scope>NUCLEOTIDE SEQUENCE [LARGE SCALE GENOMIC DNA]</scope>
    <source>
        <strain evidence="3">HAMBI 540</strain>
    </source>
</reference>
<keyword evidence="2" id="KW-0223">Dioxygenase</keyword>
<dbReference type="Pfam" id="PF00903">
    <property type="entry name" value="Glyoxalase"/>
    <property type="match status" value="1"/>
</dbReference>
<accession>A0A068SKW5</accession>
<organism evidence="2 3">
    <name type="scientific">Neorhizobium galegae bv. orientalis str. HAMBI 540</name>
    <dbReference type="NCBI Taxonomy" id="1028800"/>
    <lineage>
        <taxon>Bacteria</taxon>
        <taxon>Pseudomonadati</taxon>
        <taxon>Pseudomonadota</taxon>
        <taxon>Alphaproteobacteria</taxon>
        <taxon>Hyphomicrobiales</taxon>
        <taxon>Rhizobiaceae</taxon>
        <taxon>Rhizobium/Agrobacterium group</taxon>
        <taxon>Neorhizobium</taxon>
    </lineage>
</organism>
<dbReference type="eggNOG" id="COG0346">
    <property type="taxonomic scope" value="Bacteria"/>
</dbReference>
<keyword evidence="3" id="KW-1185">Reference proteome</keyword>
<gene>
    <name evidence="2" type="ORF">RG540_CH06120</name>
</gene>
<proteinExistence type="predicted"/>
<sequence length="119" mass="13574">MPRLDHVNIHTRDADAMVAFLGKVLGAEEGYRPPFSDPGRWLYLDGHPFIHLSIVTRGEDFPPGMFNHVAFGFYDHDAAIERITATGYRFEHDAIPDTDIGQIFVYGPEGLKIELQYRR</sequence>